<feature type="transmembrane region" description="Helical" evidence="1">
    <location>
        <begin position="158"/>
        <end position="176"/>
    </location>
</feature>
<gene>
    <name evidence="2" type="ORF">AHA02nite_02910</name>
</gene>
<reference evidence="2 3" key="1">
    <citation type="submission" date="2019-07" db="EMBL/GenBank/DDBJ databases">
        <title>Whole genome shotgun sequence of Alkalibacillus haloalkaliphilus NBRC 103110.</title>
        <authorList>
            <person name="Hosoyama A."/>
            <person name="Uohara A."/>
            <person name="Ohji S."/>
            <person name="Ichikawa N."/>
        </authorList>
    </citation>
    <scope>NUCLEOTIDE SEQUENCE [LARGE SCALE GENOMIC DNA]</scope>
    <source>
        <strain evidence="2 3">NBRC 103110</strain>
    </source>
</reference>
<keyword evidence="3" id="KW-1185">Reference proteome</keyword>
<feature type="transmembrane region" description="Helical" evidence="1">
    <location>
        <begin position="132"/>
        <end position="152"/>
    </location>
</feature>
<feature type="transmembrane region" description="Helical" evidence="1">
    <location>
        <begin position="66"/>
        <end position="87"/>
    </location>
</feature>
<proteinExistence type="predicted"/>
<dbReference type="RefSeq" id="WP_146813654.1">
    <property type="nucleotide sequence ID" value="NZ_BJYA01000001.1"/>
</dbReference>
<evidence type="ECO:0000256" key="1">
    <source>
        <dbReference type="SAM" id="Phobius"/>
    </source>
</evidence>
<evidence type="ECO:0000313" key="2">
    <source>
        <dbReference type="EMBL" id="GEN44515.1"/>
    </source>
</evidence>
<sequence length="197" mass="22261">MAEHKLSLVDSRIIQTTLVIYICASTGALFSGSWTVFVINLIIATLCGAIFVVLWKKFKNEHKRYFSLFSFVMINSLAVFFATPFLKTIYGSISFWVGLLLTITMVMVPYFFSEEIAFSVGKPNKTRLGRVYTVLTTILFVFGTSLFVDSLYSQNTDLFQATLFILFLVFFVVLVLSTNHVDQTEEDGRSYGGEVII</sequence>
<keyword evidence="1" id="KW-0472">Membrane</keyword>
<dbReference type="EMBL" id="BJYA01000001">
    <property type="protein sequence ID" value="GEN44515.1"/>
    <property type="molecule type" value="Genomic_DNA"/>
</dbReference>
<name>A0A511W0B8_9BACI</name>
<dbReference type="AlphaFoldDB" id="A0A511W0B8"/>
<protein>
    <submittedName>
        <fullName evidence="2">Uncharacterized protein</fullName>
    </submittedName>
</protein>
<feature type="transmembrane region" description="Helical" evidence="1">
    <location>
        <begin position="93"/>
        <end position="112"/>
    </location>
</feature>
<keyword evidence="1" id="KW-0812">Transmembrane</keyword>
<evidence type="ECO:0000313" key="3">
    <source>
        <dbReference type="Proteomes" id="UP000321440"/>
    </source>
</evidence>
<feature type="transmembrane region" description="Helical" evidence="1">
    <location>
        <begin position="36"/>
        <end position="54"/>
    </location>
</feature>
<comment type="caution">
    <text evidence="2">The sequence shown here is derived from an EMBL/GenBank/DDBJ whole genome shotgun (WGS) entry which is preliminary data.</text>
</comment>
<organism evidence="2 3">
    <name type="scientific">Alkalibacillus haloalkaliphilus</name>
    <dbReference type="NCBI Taxonomy" id="94136"/>
    <lineage>
        <taxon>Bacteria</taxon>
        <taxon>Bacillati</taxon>
        <taxon>Bacillota</taxon>
        <taxon>Bacilli</taxon>
        <taxon>Bacillales</taxon>
        <taxon>Bacillaceae</taxon>
        <taxon>Alkalibacillus</taxon>
    </lineage>
</organism>
<keyword evidence="1" id="KW-1133">Transmembrane helix</keyword>
<dbReference type="Proteomes" id="UP000321440">
    <property type="component" value="Unassembled WGS sequence"/>
</dbReference>
<dbReference type="OrthoDB" id="2963463at2"/>
<accession>A0A511W0B8</accession>